<comment type="caution">
    <text evidence="1">The sequence shown here is derived from an EMBL/GenBank/DDBJ whole genome shotgun (WGS) entry which is preliminary data.</text>
</comment>
<dbReference type="RefSeq" id="WP_272458669.1">
    <property type="nucleotide sequence ID" value="NZ_JAGTJJ010000008.1"/>
</dbReference>
<gene>
    <name evidence="1" type="ORF">KEG57_18165</name>
</gene>
<accession>A0A9X4ASF4</accession>
<protein>
    <submittedName>
        <fullName evidence="1">SIR2 family protein</fullName>
    </submittedName>
</protein>
<reference evidence="1 2" key="1">
    <citation type="submission" date="2021-04" db="EMBL/GenBank/DDBJ databases">
        <title>Genome analysis of Polyangium sp.</title>
        <authorList>
            <person name="Li Y."/>
            <person name="Wang J."/>
        </authorList>
    </citation>
    <scope>NUCLEOTIDE SEQUENCE [LARGE SCALE GENOMIC DNA]</scope>
    <source>
        <strain evidence="1 2">SDU14</strain>
    </source>
</reference>
<evidence type="ECO:0000313" key="2">
    <source>
        <dbReference type="Proteomes" id="UP001151081"/>
    </source>
</evidence>
<evidence type="ECO:0000313" key="1">
    <source>
        <dbReference type="EMBL" id="MDC3982446.1"/>
    </source>
</evidence>
<dbReference type="Pfam" id="PF13289">
    <property type="entry name" value="SIR2_2"/>
    <property type="match status" value="1"/>
</dbReference>
<organism evidence="1 2">
    <name type="scientific">Polyangium jinanense</name>
    <dbReference type="NCBI Taxonomy" id="2829994"/>
    <lineage>
        <taxon>Bacteria</taxon>
        <taxon>Pseudomonadati</taxon>
        <taxon>Myxococcota</taxon>
        <taxon>Polyangia</taxon>
        <taxon>Polyangiales</taxon>
        <taxon>Polyangiaceae</taxon>
        <taxon>Polyangium</taxon>
    </lineage>
</organism>
<dbReference type="EMBL" id="JAGTJJ010000008">
    <property type="protein sequence ID" value="MDC3982446.1"/>
    <property type="molecule type" value="Genomic_DNA"/>
</dbReference>
<sequence length="1510" mass="170212">MTRLASNIPWKRFWVPRETSPSLWSDYFADPEGEYGKHINPHAKTLEELEDKPCVALLGEPGIGKSYVVEEYRDHVRARGGVEATLFVDFRWQHDKLEKEIFGTDPFKRWLANASPLTLILDSLDEHPKGPLHVASQLIHHLQQGSASSLRLRVACRSAEWPAVLDEQLPRIWKSSEQSEPAVFYALAPLRRVDVALAAGKDGERFLGEVARANAEPLASKPITLGFLLAEYQQHRKLPRSRVELYEEGCRRLCEDPSPSRGDARRTGVLHRDERLALASRIAAVSILGRRSLIHFRGPDRGAVSSDVVRIDELLGGVEPSQDGDVPVTDAAMKEVLNSGLFRPGGAGRAGWAHQTYAEFLAARFLKMRGLTAEQLVREVSNSTMGRTVPALRETIAWLASMDGDFRQRLLGIDPEPLLGSDFAMVGAAEREALLRALLEKIDRREMRADPIMYDRRAQAHLVHPRLAEQLRPYITDRNHYVMARRAAIQMAEAGCVAALQDELADLALDVSEDYGIRSDAADAVVRVGSRETKRRLKPLIGGNCGPDPDDKLKGSALEALWADDLSAAELFASLTPPKRESYSGTYVAFLHRLEDTLPAALLPDALHWTLGLPPRHGDDLSYAFESLSEAIMVRGWEHIDDPQVRPAFAQAVRERLLHYEGIFGHRPYHKGDAPDVSNDDRRRRLLASALNSLPPWGEHDASVFVSDGFVLPRDVPWVIEQLRTETAPSIRVRWAAILAQFTSTRMWSFEVADPIIGAILEMEELRQAMPDIPPLVVLGSPTSRWMRRAYRQDAKVRGRYRRMFAGRSSRKRRERPKALRRIRECMRRFEAGEDDAGWQLLGWMTVGTVGESDAGTYEWDVTNFPGWKRADAETRDRILDIGRAYLLRTNERADEWLGLDGFHRPAAAGYRYLCLLHQLDPAWLDQHSEAIWRRWSAIPLEFFLQGGGYEQNRQIVARAYRARPVRVLEVLGIHLERDHERWDHVSVLSRMSGCWDQTLGQFLFKFVQRTELKASFFGHLLNELIAHDVDGVVDYAASILTLPVPLEGAARLRMHAAAHALMVYAQNAGWPAIRPLLRADPSFGREVFLTAVDAIDIRLRRSDAWGRKLTTADIAELYTWLEHEFPEDEGAEHRSRGLHPITPRDMVVELRNGLLNVLISRGTPEAVAALEQIQVTFPQRDWTRVILLAKEAAAQGTWTPRSPREIVQLRPTPVRATSPTMSSTPTVAHGVVFPPPLIEAYRQNKLAVLFGSGLSLAKDVKGNFPKWSELPDRLLDQVERLGVWLPDQVAAMRTFFRSGHRSLETMLSALDTARTELRNARQYQAAMDAVFRPPDATPADVHRALVELGVCVLATTNYDSLVEHLEGPPRRTAYTWKEAENAYSDIITGRNVLFKIHGTAEKADTVVMTQAEYTIAAGALSYQRIMSFLLQDYTFLLVGYGINDPLDLDLVFELNVRSFGIAARRHYALIREPASDRDRWSRDFNVQVVAYQDHDDLPAILRSLQAAKP</sequence>
<proteinExistence type="predicted"/>
<keyword evidence="2" id="KW-1185">Reference proteome</keyword>
<name>A0A9X4ASF4_9BACT</name>
<dbReference type="Proteomes" id="UP001151081">
    <property type="component" value="Unassembled WGS sequence"/>
</dbReference>